<dbReference type="Pfam" id="PF17042">
    <property type="entry name" value="NBD_C"/>
    <property type="match status" value="1"/>
</dbReference>
<comment type="catalytic activity">
    <reaction evidence="8">
        <text>3-dehydro-D-erythronate + ATP = 3-dehydro-4-O-phospho-D-erythronate + ADP + H(+)</text>
        <dbReference type="Rhea" id="RHEA:52556"/>
        <dbReference type="ChEBI" id="CHEBI:15378"/>
        <dbReference type="ChEBI" id="CHEBI:30616"/>
        <dbReference type="ChEBI" id="CHEBI:57958"/>
        <dbReference type="ChEBI" id="CHEBI:136593"/>
        <dbReference type="ChEBI" id="CHEBI:456216"/>
        <dbReference type="EC" id="2.7.1.217"/>
    </reaction>
</comment>
<dbReference type="OrthoDB" id="191465at2"/>
<keyword evidence="4" id="KW-0418">Kinase</keyword>
<keyword evidence="6" id="KW-0119">Carbohydrate metabolism</keyword>
<dbReference type="EMBL" id="CP014145">
    <property type="protein sequence ID" value="AMB59966.1"/>
    <property type="molecule type" value="Genomic_DNA"/>
</dbReference>
<evidence type="ECO:0000259" key="13">
    <source>
        <dbReference type="Pfam" id="PF07005"/>
    </source>
</evidence>
<dbReference type="NCBIfam" id="NF043035">
    <property type="entry name" value="OxoTetrKin"/>
    <property type="match status" value="1"/>
</dbReference>
<dbReference type="RefSeq" id="WP_067230913.1">
    <property type="nucleotide sequence ID" value="NZ_CP014145.1"/>
</dbReference>
<dbReference type="Gene3D" id="3.40.980.20">
    <property type="entry name" value="Four-carbon acid sugar kinase, nucleotide binding domain"/>
    <property type="match status" value="1"/>
</dbReference>
<keyword evidence="3" id="KW-0547">Nucleotide-binding</keyword>
<evidence type="ECO:0000256" key="3">
    <source>
        <dbReference type="ARBA" id="ARBA00022741"/>
    </source>
</evidence>
<dbReference type="Proteomes" id="UP000058305">
    <property type="component" value="Chromosome"/>
</dbReference>
<evidence type="ECO:0000256" key="1">
    <source>
        <dbReference type="ARBA" id="ARBA00005715"/>
    </source>
</evidence>
<comment type="catalytic activity">
    <reaction evidence="7">
        <text>3-dehydro-L-erythronate + ATP = 3-dehydro-4-O-phospho-L-erythronate + ADP + H(+)</text>
        <dbReference type="Rhea" id="RHEA:52552"/>
        <dbReference type="ChEBI" id="CHEBI:15378"/>
        <dbReference type="ChEBI" id="CHEBI:30616"/>
        <dbReference type="ChEBI" id="CHEBI:136592"/>
        <dbReference type="ChEBI" id="CHEBI:136670"/>
        <dbReference type="ChEBI" id="CHEBI:456216"/>
        <dbReference type="EC" id="2.7.1.217"/>
    </reaction>
</comment>
<evidence type="ECO:0000256" key="11">
    <source>
        <dbReference type="ARBA" id="ARBA00039461"/>
    </source>
</evidence>
<evidence type="ECO:0000256" key="9">
    <source>
        <dbReference type="ARBA" id="ARBA00037335"/>
    </source>
</evidence>
<evidence type="ECO:0000313" key="16">
    <source>
        <dbReference type="Proteomes" id="UP000058305"/>
    </source>
</evidence>
<name>A0A0Y0Q909_9MICO</name>
<dbReference type="InterPro" id="IPR050007">
    <property type="entry name" value="OtnK"/>
</dbReference>
<dbReference type="SUPFAM" id="SSF142764">
    <property type="entry name" value="YgbK-like"/>
    <property type="match status" value="1"/>
</dbReference>
<evidence type="ECO:0000256" key="7">
    <source>
        <dbReference type="ARBA" id="ARBA00035898"/>
    </source>
</evidence>
<evidence type="ECO:0000256" key="8">
    <source>
        <dbReference type="ARBA" id="ARBA00036346"/>
    </source>
</evidence>
<evidence type="ECO:0000256" key="4">
    <source>
        <dbReference type="ARBA" id="ARBA00022777"/>
    </source>
</evidence>
<keyword evidence="2" id="KW-0808">Transferase</keyword>
<evidence type="ECO:0000256" key="5">
    <source>
        <dbReference type="ARBA" id="ARBA00022840"/>
    </source>
</evidence>
<evidence type="ECO:0000256" key="2">
    <source>
        <dbReference type="ARBA" id="ARBA00022679"/>
    </source>
</evidence>
<keyword evidence="16" id="KW-1185">Reference proteome</keyword>
<dbReference type="InterPro" id="IPR010737">
    <property type="entry name" value="4-carb_acid_sugar_kinase_N"/>
</dbReference>
<dbReference type="GO" id="GO:0016301">
    <property type="term" value="F:kinase activity"/>
    <property type="evidence" value="ECO:0007669"/>
    <property type="project" value="UniProtKB-KW"/>
</dbReference>
<organism evidence="15 16">
    <name type="scientific">Microterricola viridarii</name>
    <dbReference type="NCBI Taxonomy" id="412690"/>
    <lineage>
        <taxon>Bacteria</taxon>
        <taxon>Bacillati</taxon>
        <taxon>Actinomycetota</taxon>
        <taxon>Actinomycetes</taxon>
        <taxon>Micrococcales</taxon>
        <taxon>Microbacteriaceae</taxon>
        <taxon>Microterricola</taxon>
    </lineage>
</organism>
<dbReference type="Pfam" id="PF07005">
    <property type="entry name" value="SBD_N"/>
    <property type="match status" value="1"/>
</dbReference>
<evidence type="ECO:0000313" key="15">
    <source>
        <dbReference type="EMBL" id="AMB59966.1"/>
    </source>
</evidence>
<accession>A0A0Y0Q909</accession>
<gene>
    <name evidence="15" type="ORF">AWU67_15115</name>
</gene>
<dbReference type="InterPro" id="IPR037051">
    <property type="entry name" value="4-carb_acid_sugar_kinase_N_sf"/>
</dbReference>
<reference evidence="15 16" key="1">
    <citation type="journal article" date="2016" name="J. Biotechnol.">
        <title>First complete genome sequence of a species in the genus Microterricola, an extremophilic cold active enzyme producing bacterial strain ERGS5:02 isolated from Sikkim Himalaya.</title>
        <authorList>
            <person name="Himanshu"/>
            <person name="Swarnkar M.K."/>
            <person name="Singh D."/>
            <person name="Kumar R."/>
        </authorList>
    </citation>
    <scope>NUCLEOTIDE SEQUENCE [LARGE SCALE GENOMIC DNA]</scope>
    <source>
        <strain evidence="15 16">ERGS5:02</strain>
    </source>
</reference>
<dbReference type="AlphaFoldDB" id="A0A0Y0Q909"/>
<evidence type="ECO:0000256" key="6">
    <source>
        <dbReference type="ARBA" id="ARBA00023277"/>
    </source>
</evidence>
<comment type="similarity">
    <text evidence="1">Belongs to the four-carbon acid sugar kinase family.</text>
</comment>
<feature type="domain" description="Four-carbon acid sugar kinase nucleotide binding" evidence="14">
    <location>
        <begin position="247"/>
        <end position="398"/>
    </location>
</feature>
<dbReference type="GO" id="GO:0005524">
    <property type="term" value="F:ATP binding"/>
    <property type="evidence" value="ECO:0007669"/>
    <property type="project" value="UniProtKB-KW"/>
</dbReference>
<dbReference type="InterPro" id="IPR031475">
    <property type="entry name" value="NBD_C"/>
</dbReference>
<comment type="function">
    <text evidence="9">Catalyzes the ATP-dependent phosphorylation of 3-oxo-tetronate to 3-oxo-tetronate 4-phosphate.</text>
</comment>
<feature type="domain" description="Four-carbon acid sugar kinase N-terminal" evidence="13">
    <location>
        <begin position="2"/>
        <end position="226"/>
    </location>
</feature>
<sequence>MIGVIADDVTGATDVAAALSRSGLRTLLSLTADIGEGAGDADAIVIGLKTRSIAVEEAVAQSLAALAALQRLGADRFYLKYCSTFDSTAEGNIGSVTEALAAALGTDLVVTTPAAPLHGRTVYRGHLFVGDALLHETHMREHPVTPMRDSSVPRLLAPQVSGTVDMLPLETVRDGAESVRAGIAAAAASGIGHLVVDAVIEVDLAVIAEAVDGDVLVAGSAGLIGAIALRRPASDRVVAGPPSGRTAILAGSCSRRTLEQIARFRASGGDAFQLVAEPGESAAELAEGALAWWDERPVDASALIYSSSPAEERDSRIPELGALYEQTAGLIATQLADRGLRRMLIAGGETSGEVVKALGTRTAVVGEEAALGAPWIHDADRDLHLILKSGNFGDPELFVDVARSGESR</sequence>
<dbReference type="EC" id="2.7.1.217" evidence="10"/>
<evidence type="ECO:0000259" key="14">
    <source>
        <dbReference type="Pfam" id="PF17042"/>
    </source>
</evidence>
<dbReference type="Gene3D" id="3.40.50.10840">
    <property type="entry name" value="Putative sugar-binding, N-terminal domain"/>
    <property type="match status" value="1"/>
</dbReference>
<protein>
    <recommendedName>
        <fullName evidence="11">3-oxo-tetronate kinase</fullName>
        <ecNumber evidence="10">2.7.1.217</ecNumber>
    </recommendedName>
    <alternativeName>
        <fullName evidence="12">3-dehydrotetronate 4-kinase</fullName>
    </alternativeName>
</protein>
<dbReference type="KEGG" id="mvd:AWU67_15115"/>
<keyword evidence="5" id="KW-0067">ATP-binding</keyword>
<evidence type="ECO:0000256" key="10">
    <source>
        <dbReference type="ARBA" id="ARBA00039095"/>
    </source>
</evidence>
<dbReference type="InterPro" id="IPR042213">
    <property type="entry name" value="NBD_C_sf"/>
</dbReference>
<proteinExistence type="inferred from homology"/>
<reference evidence="16" key="2">
    <citation type="submission" date="2016-01" db="EMBL/GenBank/DDBJ databases">
        <title>First complete genome sequence of a species in the genus Microterricola, an extremophilic cold active enzyme producing strain ERGS5:02 isolated from Sikkim Himalaya.</title>
        <authorList>
            <person name="Kumar R."/>
            <person name="Singh D."/>
            <person name="Swarnkar M.K."/>
        </authorList>
    </citation>
    <scope>NUCLEOTIDE SEQUENCE [LARGE SCALE GENOMIC DNA]</scope>
    <source>
        <strain evidence="16">ERGS5:02</strain>
    </source>
</reference>
<evidence type="ECO:0000256" key="12">
    <source>
        <dbReference type="ARBA" id="ARBA00041377"/>
    </source>
</evidence>